<reference evidence="3" key="1">
    <citation type="journal article" date="2019" name="Int. J. Syst. Evol. Microbiol.">
        <title>The Global Catalogue of Microorganisms (GCM) 10K type strain sequencing project: providing services to taxonomists for standard genome sequencing and annotation.</title>
        <authorList>
            <consortium name="The Broad Institute Genomics Platform"/>
            <consortium name="The Broad Institute Genome Sequencing Center for Infectious Disease"/>
            <person name="Wu L."/>
            <person name="Ma J."/>
        </authorList>
    </citation>
    <scope>NUCLEOTIDE SEQUENCE [LARGE SCALE GENOMIC DNA]</scope>
    <source>
        <strain evidence="3">CGMCC 4.7204</strain>
    </source>
</reference>
<sequence length="49" mass="5435">MTDELDADPTRPEPAPETPFVDWPDPSPLQSWWLDIMDGGSPATRSGHD</sequence>
<proteinExistence type="predicted"/>
<keyword evidence="3" id="KW-1185">Reference proteome</keyword>
<dbReference type="RefSeq" id="WP_378553940.1">
    <property type="nucleotide sequence ID" value="NZ_JBHSBA010000015.1"/>
</dbReference>
<comment type="caution">
    <text evidence="2">The sequence shown here is derived from an EMBL/GenBank/DDBJ whole genome shotgun (WGS) entry which is preliminary data.</text>
</comment>
<evidence type="ECO:0000313" key="2">
    <source>
        <dbReference type="EMBL" id="MFC4128205.1"/>
    </source>
</evidence>
<dbReference type="EMBL" id="JBHSBA010000015">
    <property type="protein sequence ID" value="MFC4128205.1"/>
    <property type="molecule type" value="Genomic_DNA"/>
</dbReference>
<feature type="region of interest" description="Disordered" evidence="1">
    <location>
        <begin position="1"/>
        <end position="49"/>
    </location>
</feature>
<name>A0ABV8LBF1_9NOCA</name>
<evidence type="ECO:0000313" key="3">
    <source>
        <dbReference type="Proteomes" id="UP001595767"/>
    </source>
</evidence>
<protein>
    <submittedName>
        <fullName evidence="2">Uncharacterized protein</fullName>
    </submittedName>
</protein>
<evidence type="ECO:0000256" key="1">
    <source>
        <dbReference type="SAM" id="MobiDB-lite"/>
    </source>
</evidence>
<gene>
    <name evidence="2" type="ORF">ACFOW8_25090</name>
</gene>
<accession>A0ABV8LBF1</accession>
<dbReference type="Proteomes" id="UP001595767">
    <property type="component" value="Unassembled WGS sequence"/>
</dbReference>
<organism evidence="2 3">
    <name type="scientific">Nocardia rhizosphaerae</name>
    <dbReference type="NCBI Taxonomy" id="1691571"/>
    <lineage>
        <taxon>Bacteria</taxon>
        <taxon>Bacillati</taxon>
        <taxon>Actinomycetota</taxon>
        <taxon>Actinomycetes</taxon>
        <taxon>Mycobacteriales</taxon>
        <taxon>Nocardiaceae</taxon>
        <taxon>Nocardia</taxon>
    </lineage>
</organism>